<name>A0A3E3JZX2_9FIRM</name>
<protein>
    <submittedName>
        <fullName evidence="3">Serine/threonine protein phosphatase</fullName>
    </submittedName>
</protein>
<dbReference type="AlphaFoldDB" id="A0A3E3JZX2"/>
<dbReference type="PANTHER" id="PTHR43156:SF2">
    <property type="entry name" value="STAGE II SPORULATION PROTEIN E"/>
    <property type="match status" value="1"/>
</dbReference>
<dbReference type="Pfam" id="PF07228">
    <property type="entry name" value="SpoIIE"/>
    <property type="match status" value="1"/>
</dbReference>
<gene>
    <name evidence="3" type="ORF">DW016_13285</name>
</gene>
<dbReference type="PANTHER" id="PTHR43156">
    <property type="entry name" value="STAGE II SPORULATION PROTEIN E-RELATED"/>
    <property type="match status" value="1"/>
</dbReference>
<dbReference type="InterPro" id="IPR001932">
    <property type="entry name" value="PPM-type_phosphatase-like_dom"/>
</dbReference>
<keyword evidence="4" id="KW-1185">Reference proteome</keyword>
<comment type="caution">
    <text evidence="3">The sequence shown here is derived from an EMBL/GenBank/DDBJ whole genome shotgun (WGS) entry which is preliminary data.</text>
</comment>
<keyword evidence="1" id="KW-0378">Hydrolase</keyword>
<dbReference type="InterPro" id="IPR052016">
    <property type="entry name" value="Bact_Sigma-Reg"/>
</dbReference>
<dbReference type="Gene3D" id="3.60.40.10">
    <property type="entry name" value="PPM-type phosphatase domain"/>
    <property type="match status" value="1"/>
</dbReference>
<evidence type="ECO:0000313" key="3">
    <source>
        <dbReference type="EMBL" id="RGE85480.1"/>
    </source>
</evidence>
<dbReference type="Proteomes" id="UP000261080">
    <property type="component" value="Unassembled WGS sequence"/>
</dbReference>
<dbReference type="SUPFAM" id="SSF81606">
    <property type="entry name" value="PP2C-like"/>
    <property type="match status" value="1"/>
</dbReference>
<dbReference type="SMART" id="SM00331">
    <property type="entry name" value="PP2C_SIG"/>
    <property type="match status" value="1"/>
</dbReference>
<proteinExistence type="predicted"/>
<dbReference type="EMBL" id="QVLX01000008">
    <property type="protein sequence ID" value="RGE85480.1"/>
    <property type="molecule type" value="Genomic_DNA"/>
</dbReference>
<evidence type="ECO:0000259" key="2">
    <source>
        <dbReference type="PROSITE" id="PS51746"/>
    </source>
</evidence>
<accession>A0A3E3JZX2</accession>
<evidence type="ECO:0000313" key="4">
    <source>
        <dbReference type="Proteomes" id="UP000261080"/>
    </source>
</evidence>
<dbReference type="Pfam" id="PF19732">
    <property type="entry name" value="SpoIIE_N"/>
    <property type="match status" value="1"/>
</dbReference>
<dbReference type="RefSeq" id="WP_024734065.1">
    <property type="nucleotide sequence ID" value="NZ_BAABYU010000001.1"/>
</dbReference>
<reference evidence="3 4" key="1">
    <citation type="submission" date="2018-08" db="EMBL/GenBank/DDBJ databases">
        <title>A genome reference for cultivated species of the human gut microbiota.</title>
        <authorList>
            <person name="Zou Y."/>
            <person name="Xue W."/>
            <person name="Luo G."/>
        </authorList>
    </citation>
    <scope>NUCLEOTIDE SEQUENCE [LARGE SCALE GENOMIC DNA]</scope>
    <source>
        <strain evidence="3 4">AF37-2AT</strain>
    </source>
</reference>
<dbReference type="InterPro" id="IPR045768">
    <property type="entry name" value="SpoIIE_N"/>
</dbReference>
<evidence type="ECO:0000256" key="1">
    <source>
        <dbReference type="ARBA" id="ARBA00022801"/>
    </source>
</evidence>
<dbReference type="GO" id="GO:0016791">
    <property type="term" value="F:phosphatase activity"/>
    <property type="evidence" value="ECO:0007669"/>
    <property type="project" value="TreeGrafter"/>
</dbReference>
<feature type="domain" description="PPM-type phosphatase" evidence="2">
    <location>
        <begin position="269"/>
        <end position="461"/>
    </location>
</feature>
<sequence>MEKNSYMMNPYVEQMEKFGKSLEHLADTFFRMEERKGQFTSGEVEEMFSRVSGAVCKNCENRSWCLGENQVRTKQLVYEILKTADEYGAELNMDLKKRLQRYCILAPRFLRETMETFQNAKQAMFWNNRIVQSREGCAVELDTFARLIRHATRELDASIFSDERLEKKIRAKLKSENIRILSMVFLMTPQGRYEIHLTGRAAKGECISTKELARILSICTGKIMETAKDERRSLGPEYATIVFLEMQHYYTLQGVARIGKGCAGISGDSFSMMELPAGKQGAVLSDGMGSGEEAYRESAMVVDMLEELLEAGFPARTALEMMNTALVIGREEIRFSTIDISIFDLYEGTVDILKAGASTTFIRHQNGVERICSTNLPLGVVQDLEIQSVHKHLQNGDFVIMITDGIMDALPVGEQEFLLDTIIRGTSLNNPKEMAHHILEQVLEWTGEDPMDDMTVLVIGIWRI</sequence>
<organism evidence="3 4">
    <name type="scientific">Sellimonas intestinalis</name>
    <dbReference type="NCBI Taxonomy" id="1653434"/>
    <lineage>
        <taxon>Bacteria</taxon>
        <taxon>Bacillati</taxon>
        <taxon>Bacillota</taxon>
        <taxon>Clostridia</taxon>
        <taxon>Lachnospirales</taxon>
        <taxon>Lachnospiraceae</taxon>
        <taxon>Sellimonas</taxon>
    </lineage>
</organism>
<dbReference type="PROSITE" id="PS51746">
    <property type="entry name" value="PPM_2"/>
    <property type="match status" value="1"/>
</dbReference>
<dbReference type="InterPro" id="IPR036457">
    <property type="entry name" value="PPM-type-like_dom_sf"/>
</dbReference>
<dbReference type="OrthoDB" id="9763774at2"/>
<dbReference type="GeneID" id="97194485"/>